<protein>
    <recommendedName>
        <fullName evidence="5">GPI anchored CFEM domain protein</fullName>
    </recommendedName>
</protein>
<keyword evidence="2" id="KW-0732">Signal</keyword>
<proteinExistence type="predicted"/>
<dbReference type="AlphaFoldDB" id="A0A8H6PV08"/>
<evidence type="ECO:0000313" key="3">
    <source>
        <dbReference type="EMBL" id="KAF7161348.1"/>
    </source>
</evidence>
<sequence>MHLTNTIVTALLLASSALAQTQSKCVTTCETSHREVSACNGDETGQALDDCTCASFQGPSDPMLVCIKACPAADVAAFAAGIPAECRSKLFPNVSVASGSGSSTASPTQTKSSSSATTTGSSTGSMTTSATATGTTTQTTTSTTATASSSTKAGVAAVNQPAGVAMAIGVLAAFAI</sequence>
<evidence type="ECO:0008006" key="5">
    <source>
        <dbReference type="Google" id="ProtNLM"/>
    </source>
</evidence>
<feature type="signal peptide" evidence="2">
    <location>
        <begin position="1"/>
        <end position="19"/>
    </location>
</feature>
<gene>
    <name evidence="3" type="ORF">CNMCM5623_006962</name>
</gene>
<accession>A0A8H6PV08</accession>
<name>A0A8H6PV08_9EURO</name>
<dbReference type="EMBL" id="JACBAE010001363">
    <property type="protein sequence ID" value="KAF7161348.1"/>
    <property type="molecule type" value="Genomic_DNA"/>
</dbReference>
<comment type="caution">
    <text evidence="3">The sequence shown here is derived from an EMBL/GenBank/DDBJ whole genome shotgun (WGS) entry which is preliminary data.</text>
</comment>
<feature type="region of interest" description="Disordered" evidence="1">
    <location>
        <begin position="97"/>
        <end position="152"/>
    </location>
</feature>
<evidence type="ECO:0000313" key="4">
    <source>
        <dbReference type="Proteomes" id="UP000654922"/>
    </source>
</evidence>
<reference evidence="3" key="1">
    <citation type="submission" date="2020-06" db="EMBL/GenBank/DDBJ databases">
        <title>Draft genome sequences of strains closely related to Aspergillus parafelis and Aspergillus hiratsukae.</title>
        <authorList>
            <person name="Dos Santos R.A.C."/>
            <person name="Rivero-Menendez O."/>
            <person name="Steenwyk J.L."/>
            <person name="Mead M.E."/>
            <person name="Goldman G.H."/>
            <person name="Alastruey-Izquierdo A."/>
            <person name="Rokas A."/>
        </authorList>
    </citation>
    <scope>NUCLEOTIDE SEQUENCE</scope>
    <source>
        <strain evidence="3">CNM-CM5623</strain>
    </source>
</reference>
<feature type="chain" id="PRO_5033988941" description="GPI anchored CFEM domain protein" evidence="2">
    <location>
        <begin position="20"/>
        <end position="176"/>
    </location>
</feature>
<dbReference type="Proteomes" id="UP000654922">
    <property type="component" value="Unassembled WGS sequence"/>
</dbReference>
<evidence type="ECO:0000256" key="2">
    <source>
        <dbReference type="SAM" id="SignalP"/>
    </source>
</evidence>
<dbReference type="OrthoDB" id="3562634at2759"/>
<organism evidence="3 4">
    <name type="scientific">Aspergillus felis</name>
    <dbReference type="NCBI Taxonomy" id="1287682"/>
    <lineage>
        <taxon>Eukaryota</taxon>
        <taxon>Fungi</taxon>
        <taxon>Dikarya</taxon>
        <taxon>Ascomycota</taxon>
        <taxon>Pezizomycotina</taxon>
        <taxon>Eurotiomycetes</taxon>
        <taxon>Eurotiomycetidae</taxon>
        <taxon>Eurotiales</taxon>
        <taxon>Aspergillaceae</taxon>
        <taxon>Aspergillus</taxon>
        <taxon>Aspergillus subgen. Fumigati</taxon>
    </lineage>
</organism>
<evidence type="ECO:0000256" key="1">
    <source>
        <dbReference type="SAM" id="MobiDB-lite"/>
    </source>
</evidence>